<keyword evidence="3" id="KW-1133">Transmembrane helix</keyword>
<dbReference type="InterPro" id="IPR020309">
    <property type="entry name" value="Smim-14"/>
</dbReference>
<dbReference type="STRING" id="6832.A0A553P343"/>
<organism evidence="4 5">
    <name type="scientific">Tigriopus californicus</name>
    <name type="common">Marine copepod</name>
    <dbReference type="NCBI Taxonomy" id="6832"/>
    <lineage>
        <taxon>Eukaryota</taxon>
        <taxon>Metazoa</taxon>
        <taxon>Ecdysozoa</taxon>
        <taxon>Arthropoda</taxon>
        <taxon>Crustacea</taxon>
        <taxon>Multicrustacea</taxon>
        <taxon>Hexanauplia</taxon>
        <taxon>Copepoda</taxon>
        <taxon>Harpacticoida</taxon>
        <taxon>Harpacticidae</taxon>
        <taxon>Tigriopus</taxon>
    </lineage>
</organism>
<reference evidence="4 5" key="1">
    <citation type="journal article" date="2018" name="Nat. Ecol. Evol.">
        <title>Genomic signatures of mitonuclear coevolution across populations of Tigriopus californicus.</title>
        <authorList>
            <person name="Barreto F.S."/>
            <person name="Watson E.T."/>
            <person name="Lima T.G."/>
            <person name="Willett C.S."/>
            <person name="Edmands S."/>
            <person name="Li W."/>
            <person name="Burton R.S."/>
        </authorList>
    </citation>
    <scope>NUCLEOTIDE SEQUENCE [LARGE SCALE GENOMIC DNA]</scope>
    <source>
        <strain evidence="4 5">San Diego</strain>
    </source>
</reference>
<comment type="caution">
    <text evidence="4">The sequence shown here is derived from an EMBL/GenBank/DDBJ whole genome shotgun (WGS) entry which is preliminary data.</text>
</comment>
<dbReference type="OMA" id="ACTDTEC"/>
<name>A0A553P343_TIGCA</name>
<evidence type="ECO:0000256" key="2">
    <source>
        <dbReference type="SAM" id="MobiDB-lite"/>
    </source>
</evidence>
<dbReference type="GO" id="GO:0005783">
    <property type="term" value="C:endoplasmic reticulum"/>
    <property type="evidence" value="ECO:0007669"/>
    <property type="project" value="TreeGrafter"/>
</dbReference>
<evidence type="ECO:0000313" key="5">
    <source>
        <dbReference type="Proteomes" id="UP000318571"/>
    </source>
</evidence>
<feature type="transmembrane region" description="Helical" evidence="3">
    <location>
        <begin position="59"/>
        <end position="78"/>
    </location>
</feature>
<dbReference type="PANTHER" id="PTHR31019">
    <property type="entry name" value="SMALL INTEGRAL MEMBRANE PROTEIN 14"/>
    <property type="match status" value="1"/>
</dbReference>
<evidence type="ECO:0000313" key="4">
    <source>
        <dbReference type="EMBL" id="TRY72118.1"/>
    </source>
</evidence>
<gene>
    <name evidence="4" type="ORF">TCAL_00278</name>
</gene>
<dbReference type="AlphaFoldDB" id="A0A553P343"/>
<proteinExistence type="predicted"/>
<feature type="region of interest" description="Disordered" evidence="2">
    <location>
        <begin position="85"/>
        <end position="117"/>
    </location>
</feature>
<protein>
    <recommendedName>
        <fullName evidence="1">Small integral membrane protein 14</fullName>
    </recommendedName>
</protein>
<dbReference type="OrthoDB" id="10054061at2759"/>
<keyword evidence="3" id="KW-0812">Transmembrane</keyword>
<dbReference type="EMBL" id="VCGU01000008">
    <property type="protein sequence ID" value="TRY72118.1"/>
    <property type="molecule type" value="Genomic_DNA"/>
</dbReference>
<evidence type="ECO:0000256" key="3">
    <source>
        <dbReference type="SAM" id="Phobius"/>
    </source>
</evidence>
<dbReference type="Proteomes" id="UP000318571">
    <property type="component" value="Chromosome 7"/>
</dbReference>
<evidence type="ECO:0000256" key="1">
    <source>
        <dbReference type="ARBA" id="ARBA00017902"/>
    </source>
</evidence>
<sequence length="117" mass="12435">MDEGGFDPCECIFNHEMAMRRLLSLLRQSQSYCTDNECLQDGGLPGPTPGVGGGLGGDGSFLMMTMAWMFVAMVLFFLRPNSLRHDAGPNKPGSRGSDGDDHPGASGSNDPEPPAVM</sequence>
<dbReference type="PANTHER" id="PTHR31019:SF1">
    <property type="entry name" value="SMALL INTEGRAL MEMBRANE PROTEIN 14"/>
    <property type="match status" value="1"/>
</dbReference>
<accession>A0A553P343</accession>
<dbReference type="Pfam" id="PF11027">
    <property type="entry name" value="DUF2615"/>
    <property type="match status" value="1"/>
</dbReference>
<keyword evidence="5" id="KW-1185">Reference proteome</keyword>
<keyword evidence="3" id="KW-0472">Membrane</keyword>